<evidence type="ECO:0000313" key="16">
    <source>
        <dbReference type="Proteomes" id="UP000321523"/>
    </source>
</evidence>
<evidence type="ECO:0000256" key="4">
    <source>
        <dbReference type="ARBA" id="ARBA00022475"/>
    </source>
</evidence>
<dbReference type="InterPro" id="IPR001054">
    <property type="entry name" value="A/G_cyclase"/>
</dbReference>
<dbReference type="GO" id="GO:0004016">
    <property type="term" value="F:adenylate cyclase activity"/>
    <property type="evidence" value="ECO:0007669"/>
    <property type="project" value="UniProtKB-EC"/>
</dbReference>
<protein>
    <recommendedName>
        <fullName evidence="3">adenylate cyclase</fullName>
        <ecNumber evidence="3">4.6.1.1</ecNumber>
    </recommendedName>
</protein>
<keyword evidence="6" id="KW-0479">Metal-binding</keyword>
<evidence type="ECO:0000256" key="3">
    <source>
        <dbReference type="ARBA" id="ARBA00012201"/>
    </source>
</evidence>
<evidence type="ECO:0000256" key="13">
    <source>
        <dbReference type="SAM" id="Phobius"/>
    </source>
</evidence>
<dbReference type="SMART" id="SM00044">
    <property type="entry name" value="CYCc"/>
    <property type="match status" value="1"/>
</dbReference>
<comment type="caution">
    <text evidence="15">The sequence shown here is derived from an EMBL/GenBank/DDBJ whole genome shotgun (WGS) entry which is preliminary data.</text>
</comment>
<dbReference type="SUPFAM" id="SSF55073">
    <property type="entry name" value="Nucleotide cyclase"/>
    <property type="match status" value="1"/>
</dbReference>
<dbReference type="PANTHER" id="PTHR45627">
    <property type="entry name" value="ADENYLATE CYCLASE TYPE 1"/>
    <property type="match status" value="1"/>
</dbReference>
<keyword evidence="9" id="KW-0460">Magnesium</keyword>
<dbReference type="PANTHER" id="PTHR45627:SF12">
    <property type="entry name" value="ADENYLATE CYCLASE TYPE 2"/>
    <property type="match status" value="1"/>
</dbReference>
<organism evidence="15 16">
    <name type="scientific">Skermanella aerolata</name>
    <dbReference type="NCBI Taxonomy" id="393310"/>
    <lineage>
        <taxon>Bacteria</taxon>
        <taxon>Pseudomonadati</taxon>
        <taxon>Pseudomonadota</taxon>
        <taxon>Alphaproteobacteria</taxon>
        <taxon>Rhodospirillales</taxon>
        <taxon>Azospirillaceae</taxon>
        <taxon>Skermanella</taxon>
    </lineage>
</organism>
<accession>A0A512DVS1</accession>
<evidence type="ECO:0000256" key="9">
    <source>
        <dbReference type="ARBA" id="ARBA00022842"/>
    </source>
</evidence>
<keyword evidence="10 13" id="KW-1133">Transmembrane helix</keyword>
<keyword evidence="12" id="KW-0456">Lyase</keyword>
<dbReference type="GO" id="GO:0005886">
    <property type="term" value="C:plasma membrane"/>
    <property type="evidence" value="ECO:0007669"/>
    <property type="project" value="UniProtKB-SubCell"/>
</dbReference>
<keyword evidence="8" id="KW-0067">ATP-binding</keyword>
<dbReference type="GO" id="GO:0009190">
    <property type="term" value="P:cyclic nucleotide biosynthetic process"/>
    <property type="evidence" value="ECO:0007669"/>
    <property type="project" value="InterPro"/>
</dbReference>
<sequence length="791" mass="85129">MRGRDVIDVDTDPAEALRDRLRRVIRLGVPILGVLLIAGALAGTAYYSYTVNRRDALILSEDLIEALDRRVRTQVTAWLEPAADTAEVFAGAVAEDPFGPGSEALALTLMRSRTRLTSLYVGGAGGDFLMVQRSAAGGLDTKRIVKSEGQRRVTWTRRAPDGAVTGTEEDPADTYDPAERAWYRGAAAADGLFWSDVYVFFSNRKPGITVSKSARRTDGSVSAVVGADVELAAIGEFLGQLDVGRTGRALITEGDGRLVALPDAAALLRGEDDAPRPARIEELGQPVIREAFDRVRISGETRALMEIDGTRQIVSASSLRQTVGRDWWLLLIVPETDFVGFVAANNIRTLMLSGSVMLLAIGLAGFLAWQGVRTDRHARDLLRRQRALAVQNTALRDLAGLDGLGNPAEGAALRRATEIISGATGARGISLWRIEDRLLVCADSFDRDSRGHTDAAEIPLDQCPQFAESLSSGEILSVADAGSDPLTAELYLIYLQAAGCRSLLSVPVRNDDRVVGCVWIEDAALSAEAEQDAIGFVRILGRLLAPRFATMPVPEAPAAQPPARAAAEARGGACLPGGQAGLRNASLSVERDRLLLHEITRRGLGDDQLAAMRFSHVTVMVLRMADDIALATGNAADAVVIERIVRSCQGAAERHRIRYLKILNEQIVAAEGFDSDDREDAARRLASAALEIDAECMRIFTSLGRPPGFALGLDTGAVLGSAIGFGQVAFNVWGEAVRVAATMANSAPGGMVQVTQSTYELLRDGFVFRRRGAFWLERLGEMTTYFLRGRL</sequence>
<keyword evidence="4" id="KW-1003">Cell membrane</keyword>
<proteinExistence type="predicted"/>
<dbReference type="SUPFAM" id="SSF55781">
    <property type="entry name" value="GAF domain-like"/>
    <property type="match status" value="1"/>
</dbReference>
<reference evidence="15 16" key="1">
    <citation type="submission" date="2019-07" db="EMBL/GenBank/DDBJ databases">
        <title>Whole genome shotgun sequence of Skermanella aerolata NBRC 106429.</title>
        <authorList>
            <person name="Hosoyama A."/>
            <person name="Uohara A."/>
            <person name="Ohji S."/>
            <person name="Ichikawa N."/>
        </authorList>
    </citation>
    <scope>NUCLEOTIDE SEQUENCE [LARGE SCALE GENOMIC DNA]</scope>
    <source>
        <strain evidence="15 16">NBRC 106429</strain>
    </source>
</reference>
<dbReference type="InterPro" id="IPR029787">
    <property type="entry name" value="Nucleotide_cyclase"/>
</dbReference>
<dbReference type="PROSITE" id="PS50125">
    <property type="entry name" value="GUANYLATE_CYCLASE_2"/>
    <property type="match status" value="1"/>
</dbReference>
<evidence type="ECO:0000313" key="15">
    <source>
        <dbReference type="EMBL" id="GEO40350.1"/>
    </source>
</evidence>
<dbReference type="Pfam" id="PF00211">
    <property type="entry name" value="Guanylate_cyc"/>
    <property type="match status" value="1"/>
</dbReference>
<evidence type="ECO:0000256" key="12">
    <source>
        <dbReference type="ARBA" id="ARBA00023239"/>
    </source>
</evidence>
<name>A0A512DVS1_9PROT</name>
<dbReference type="GO" id="GO:0035556">
    <property type="term" value="P:intracellular signal transduction"/>
    <property type="evidence" value="ECO:0007669"/>
    <property type="project" value="InterPro"/>
</dbReference>
<dbReference type="EC" id="4.6.1.1" evidence="3"/>
<evidence type="ECO:0000256" key="6">
    <source>
        <dbReference type="ARBA" id="ARBA00022723"/>
    </source>
</evidence>
<dbReference type="Gene3D" id="3.30.70.1230">
    <property type="entry name" value="Nucleotide cyclase"/>
    <property type="match status" value="1"/>
</dbReference>
<dbReference type="OrthoDB" id="7293398at2"/>
<comment type="catalytic activity">
    <reaction evidence="1">
        <text>ATP = 3',5'-cyclic AMP + diphosphate</text>
        <dbReference type="Rhea" id="RHEA:15389"/>
        <dbReference type="ChEBI" id="CHEBI:30616"/>
        <dbReference type="ChEBI" id="CHEBI:33019"/>
        <dbReference type="ChEBI" id="CHEBI:58165"/>
        <dbReference type="EC" id="4.6.1.1"/>
    </reaction>
</comment>
<keyword evidence="11 13" id="KW-0472">Membrane</keyword>
<evidence type="ECO:0000256" key="5">
    <source>
        <dbReference type="ARBA" id="ARBA00022692"/>
    </source>
</evidence>
<evidence type="ECO:0000256" key="10">
    <source>
        <dbReference type="ARBA" id="ARBA00022989"/>
    </source>
</evidence>
<dbReference type="RefSeq" id="WP_044429865.1">
    <property type="nucleotide sequence ID" value="NZ_BJYZ01000021.1"/>
</dbReference>
<dbReference type="GO" id="GO:0007189">
    <property type="term" value="P:adenylate cyclase-activating G protein-coupled receptor signaling pathway"/>
    <property type="evidence" value="ECO:0007669"/>
    <property type="project" value="TreeGrafter"/>
</dbReference>
<keyword evidence="5 13" id="KW-0812">Transmembrane</keyword>
<dbReference type="CDD" id="cd18774">
    <property type="entry name" value="PDC2_HK_sensor"/>
    <property type="match status" value="1"/>
</dbReference>
<dbReference type="GO" id="GO:0005524">
    <property type="term" value="F:ATP binding"/>
    <property type="evidence" value="ECO:0007669"/>
    <property type="project" value="UniProtKB-KW"/>
</dbReference>
<feature type="transmembrane region" description="Helical" evidence="13">
    <location>
        <begin position="27"/>
        <end position="49"/>
    </location>
</feature>
<dbReference type="Pfam" id="PF01590">
    <property type="entry name" value="GAF"/>
    <property type="match status" value="1"/>
</dbReference>
<keyword evidence="16" id="KW-1185">Reference proteome</keyword>
<comment type="subcellular location">
    <subcellularLocation>
        <location evidence="2">Cell membrane</location>
        <topology evidence="2">Multi-pass membrane protein</topology>
    </subcellularLocation>
</comment>
<evidence type="ECO:0000256" key="2">
    <source>
        <dbReference type="ARBA" id="ARBA00004651"/>
    </source>
</evidence>
<dbReference type="Proteomes" id="UP000321523">
    <property type="component" value="Unassembled WGS sequence"/>
</dbReference>
<evidence type="ECO:0000259" key="14">
    <source>
        <dbReference type="PROSITE" id="PS50125"/>
    </source>
</evidence>
<dbReference type="Gene3D" id="3.30.450.20">
    <property type="entry name" value="PAS domain"/>
    <property type="match status" value="2"/>
</dbReference>
<dbReference type="Pfam" id="PF02743">
    <property type="entry name" value="dCache_1"/>
    <property type="match status" value="1"/>
</dbReference>
<dbReference type="Gene3D" id="3.30.450.40">
    <property type="match status" value="1"/>
</dbReference>
<dbReference type="EMBL" id="BJYZ01000021">
    <property type="protein sequence ID" value="GEO40350.1"/>
    <property type="molecule type" value="Genomic_DNA"/>
</dbReference>
<dbReference type="InterPro" id="IPR003018">
    <property type="entry name" value="GAF"/>
</dbReference>
<feature type="domain" description="Guanylate cyclase" evidence="14">
    <location>
        <begin position="611"/>
        <end position="744"/>
    </location>
</feature>
<evidence type="ECO:0000256" key="7">
    <source>
        <dbReference type="ARBA" id="ARBA00022741"/>
    </source>
</evidence>
<evidence type="ECO:0000256" key="1">
    <source>
        <dbReference type="ARBA" id="ARBA00001593"/>
    </source>
</evidence>
<dbReference type="InterPro" id="IPR033479">
    <property type="entry name" value="dCache_1"/>
</dbReference>
<evidence type="ECO:0000256" key="11">
    <source>
        <dbReference type="ARBA" id="ARBA00023136"/>
    </source>
</evidence>
<dbReference type="GO" id="GO:0046872">
    <property type="term" value="F:metal ion binding"/>
    <property type="evidence" value="ECO:0007669"/>
    <property type="project" value="UniProtKB-KW"/>
</dbReference>
<keyword evidence="7" id="KW-0547">Nucleotide-binding</keyword>
<dbReference type="InterPro" id="IPR029016">
    <property type="entry name" value="GAF-like_dom_sf"/>
</dbReference>
<dbReference type="AlphaFoldDB" id="A0A512DVS1"/>
<evidence type="ECO:0000256" key="8">
    <source>
        <dbReference type="ARBA" id="ARBA00022840"/>
    </source>
</evidence>
<gene>
    <name evidence="15" type="ORF">SAE02_44980</name>
</gene>